<dbReference type="EMBL" id="LR134477">
    <property type="protein sequence ID" value="VEI15041.1"/>
    <property type="molecule type" value="Genomic_DNA"/>
</dbReference>
<dbReference type="RefSeq" id="WP_126413632.1">
    <property type="nucleotide sequence ID" value="NZ_JASPER010000106.1"/>
</dbReference>
<evidence type="ECO:0008006" key="3">
    <source>
        <dbReference type="Google" id="ProtNLM"/>
    </source>
</evidence>
<name>A0A448PJA4_ACTVI</name>
<dbReference type="KEGG" id="avc:NCTC10951_00925"/>
<proteinExistence type="predicted"/>
<protein>
    <recommendedName>
        <fullName evidence="3">Abortive infection protein-like C-terminal domain-containing protein</fullName>
    </recommendedName>
</protein>
<gene>
    <name evidence="1" type="ORF">NCTC10951_00925</name>
</gene>
<accession>A0A448PJA4</accession>
<evidence type="ECO:0000313" key="2">
    <source>
        <dbReference type="Proteomes" id="UP000268658"/>
    </source>
</evidence>
<dbReference type="AlphaFoldDB" id="A0A448PJA4"/>
<sequence length="295" mass="33072">MTTNPWTPLSVRRNQRDDFGPIDGVPTFMRRSINKWITNTIEWVAHDGQLPLVTQIALELRIDELSDNIDNFYPGNAVIVCIQNSSLWGNIYDESRALDVIDWLLGHGFGHAQSLEHILKSAGHVLRVSPDGSRLVERIEPTLWDEYEQVAQLDDQASQYMQEAWALAFGRDPNLSDAWGKAIKAIETLLKPIVSPKNNKATIGSMTSELRQAPDKWECKLPDRVYNVNGEINVKPGIEVFIDALATIGYQPDRHGSDQPQDVDEATARSVVFLATTVVGWLRDGILRTVDSIDS</sequence>
<evidence type="ECO:0000313" key="1">
    <source>
        <dbReference type="EMBL" id="VEI15041.1"/>
    </source>
</evidence>
<reference evidence="1 2" key="1">
    <citation type="submission" date="2018-12" db="EMBL/GenBank/DDBJ databases">
        <authorList>
            <consortium name="Pathogen Informatics"/>
        </authorList>
    </citation>
    <scope>NUCLEOTIDE SEQUENCE [LARGE SCALE GENOMIC DNA]</scope>
    <source>
        <strain evidence="1 2">NCTC10951</strain>
    </source>
</reference>
<dbReference type="Proteomes" id="UP000268658">
    <property type="component" value="Chromosome"/>
</dbReference>
<organism evidence="1 2">
    <name type="scientific">Actinomyces viscosus</name>
    <dbReference type="NCBI Taxonomy" id="1656"/>
    <lineage>
        <taxon>Bacteria</taxon>
        <taxon>Bacillati</taxon>
        <taxon>Actinomycetota</taxon>
        <taxon>Actinomycetes</taxon>
        <taxon>Actinomycetales</taxon>
        <taxon>Actinomycetaceae</taxon>
        <taxon>Actinomyces</taxon>
    </lineage>
</organism>
<dbReference type="OrthoDB" id="4762448at2"/>